<dbReference type="InterPro" id="IPR043519">
    <property type="entry name" value="NT_sf"/>
</dbReference>
<evidence type="ECO:0000313" key="1">
    <source>
        <dbReference type="EMBL" id="GJD90254.1"/>
    </source>
</evidence>
<dbReference type="Pfam" id="PF04229">
    <property type="entry name" value="GrpB"/>
    <property type="match status" value="1"/>
</dbReference>
<name>A0AAV4ZQR8_9HYPH</name>
<keyword evidence="2" id="KW-1185">Reference proteome</keyword>
<comment type="caution">
    <text evidence="1">The sequence shown here is derived from an EMBL/GenBank/DDBJ whole genome shotgun (WGS) entry which is preliminary data.</text>
</comment>
<dbReference type="PANTHER" id="PTHR34822:SF1">
    <property type="entry name" value="GRPB FAMILY PROTEIN"/>
    <property type="match status" value="1"/>
</dbReference>
<dbReference type="AlphaFoldDB" id="A0AAV4ZQR8"/>
<dbReference type="RefSeq" id="WP_066921122.1">
    <property type="nucleotide sequence ID" value="NZ_BPQO01000017.1"/>
</dbReference>
<dbReference type="EMBL" id="BPQO01000017">
    <property type="protein sequence ID" value="GJD90254.1"/>
    <property type="molecule type" value="Genomic_DNA"/>
</dbReference>
<evidence type="ECO:0000313" key="2">
    <source>
        <dbReference type="Proteomes" id="UP001055247"/>
    </source>
</evidence>
<dbReference type="Proteomes" id="UP001055247">
    <property type="component" value="Unassembled WGS sequence"/>
</dbReference>
<reference evidence="1" key="1">
    <citation type="journal article" date="2016" name="Front. Microbiol.">
        <title>Genome Sequence of the Piezophilic, Mesophilic Sulfate-Reducing Bacterium Desulfovibrio indicus J2T.</title>
        <authorList>
            <person name="Cao J."/>
            <person name="Maignien L."/>
            <person name="Shao Z."/>
            <person name="Alain K."/>
            <person name="Jebbar M."/>
        </authorList>
    </citation>
    <scope>NUCLEOTIDE SEQUENCE</scope>
    <source>
        <strain evidence="1">DSM 16372</strain>
    </source>
</reference>
<proteinExistence type="predicted"/>
<protein>
    <recommendedName>
        <fullName evidence="3">GrpB family protein</fullName>
    </recommendedName>
</protein>
<reference evidence="1" key="2">
    <citation type="submission" date="2021-08" db="EMBL/GenBank/DDBJ databases">
        <authorList>
            <person name="Tani A."/>
            <person name="Ola A."/>
            <person name="Ogura Y."/>
            <person name="Katsura K."/>
            <person name="Hayashi T."/>
        </authorList>
    </citation>
    <scope>NUCLEOTIDE SEQUENCE</scope>
    <source>
        <strain evidence="1">DSM 16372</strain>
    </source>
</reference>
<gene>
    <name evidence="1" type="ORF">BHAOGJBA_3791</name>
</gene>
<dbReference type="InterPro" id="IPR007344">
    <property type="entry name" value="GrpB/CoaE"/>
</dbReference>
<dbReference type="SUPFAM" id="SSF81301">
    <property type="entry name" value="Nucleotidyltransferase"/>
    <property type="match status" value="1"/>
</dbReference>
<dbReference type="Gene3D" id="3.30.460.10">
    <property type="entry name" value="Beta Polymerase, domain 2"/>
    <property type="match status" value="1"/>
</dbReference>
<sequence length="175" mass="18381">MKSEPEILRLADPGPASAAAWRLFASVQAELAACLPAEATIEHVGATAVPGCLGKGDLDIAVRVPPDRFAACRAVLGRRYPDNPGSVRTADFAAFQDEATEPPLGIQLVALGSELDVFVRFRDRLRIDRALAGHYNALKQAHAGRPMAAYRAAKDAFIAAALAAPAEARPGDSPG</sequence>
<dbReference type="PANTHER" id="PTHR34822">
    <property type="entry name" value="GRPB DOMAIN PROTEIN (AFU_ORTHOLOGUE AFUA_1G01530)"/>
    <property type="match status" value="1"/>
</dbReference>
<accession>A0AAV4ZQR8</accession>
<organism evidence="1 2">
    <name type="scientific">Methylobacterium hispanicum</name>
    <dbReference type="NCBI Taxonomy" id="270350"/>
    <lineage>
        <taxon>Bacteria</taxon>
        <taxon>Pseudomonadati</taxon>
        <taxon>Pseudomonadota</taxon>
        <taxon>Alphaproteobacteria</taxon>
        <taxon>Hyphomicrobiales</taxon>
        <taxon>Methylobacteriaceae</taxon>
        <taxon>Methylobacterium</taxon>
    </lineage>
</organism>
<evidence type="ECO:0008006" key="3">
    <source>
        <dbReference type="Google" id="ProtNLM"/>
    </source>
</evidence>